<comment type="caution">
    <text evidence="2">The sequence shown here is derived from an EMBL/GenBank/DDBJ whole genome shotgun (WGS) entry which is preliminary data.</text>
</comment>
<dbReference type="EMBL" id="ANLA01000015">
    <property type="protein sequence ID" value="EMQ94592.1"/>
    <property type="molecule type" value="Genomic_DNA"/>
</dbReference>
<evidence type="ECO:0000259" key="1">
    <source>
        <dbReference type="Pfam" id="PF00534"/>
    </source>
</evidence>
<reference evidence="2 3" key="1">
    <citation type="submission" date="2012-12" db="EMBL/GenBank/DDBJ databases">
        <title>Genome assembly of Formosa sp. AK20.</title>
        <authorList>
            <person name="Kumar R."/>
            <person name="Khatri I."/>
            <person name="Vaidya B."/>
            <person name="Subramanian S."/>
            <person name="Pinnaka A."/>
        </authorList>
    </citation>
    <scope>NUCLEOTIDE SEQUENCE [LARGE SCALE GENOMIC DNA]</scope>
    <source>
        <strain evidence="2 3">AK20</strain>
    </source>
</reference>
<dbReference type="GO" id="GO:0016757">
    <property type="term" value="F:glycosyltransferase activity"/>
    <property type="evidence" value="ECO:0007669"/>
    <property type="project" value="InterPro"/>
</dbReference>
<proteinExistence type="predicted"/>
<dbReference type="PATRIC" id="fig|1137281.3.peg.1978"/>
<protein>
    <submittedName>
        <fullName evidence="2">Glycosyl transferase, group 1</fullName>
    </submittedName>
</protein>
<dbReference type="AlphaFoldDB" id="M7MEG2"/>
<accession>M7MEG2</accession>
<name>M7MEG2_9FLAO</name>
<dbReference type="PANTHER" id="PTHR12526">
    <property type="entry name" value="GLYCOSYLTRANSFERASE"/>
    <property type="match status" value="1"/>
</dbReference>
<dbReference type="Gene3D" id="3.40.50.2000">
    <property type="entry name" value="Glycogen Phosphorylase B"/>
    <property type="match status" value="2"/>
</dbReference>
<gene>
    <name evidence="2" type="ORF">D778_00546</name>
</gene>
<dbReference type="SUPFAM" id="SSF53756">
    <property type="entry name" value="UDP-Glycosyltransferase/glycogen phosphorylase"/>
    <property type="match status" value="1"/>
</dbReference>
<evidence type="ECO:0000313" key="2">
    <source>
        <dbReference type="EMBL" id="EMQ94592.1"/>
    </source>
</evidence>
<dbReference type="PANTHER" id="PTHR12526:SF630">
    <property type="entry name" value="GLYCOSYLTRANSFERASE"/>
    <property type="match status" value="1"/>
</dbReference>
<dbReference type="InterPro" id="IPR001296">
    <property type="entry name" value="Glyco_trans_1"/>
</dbReference>
<keyword evidence="3" id="KW-1185">Reference proteome</keyword>
<dbReference type="Pfam" id="PF00534">
    <property type="entry name" value="Glycos_transf_1"/>
    <property type="match status" value="1"/>
</dbReference>
<sequence>MIFMRLLQITASNVWRGHEQQIVYYYDEFNPKIEHQVLLCPTNTRLAEIAEEKNYNFYSLPYHSKAKKLWVSTINKIVKEHEIDIILIHNSKAHTLCIMHSLLYRSKIPMVFFRTLIKKVDTNPLRKWKYNYKHLKKLVCVSQAVIDVLKPAIKDHSRLSIVGSATDISEFPKKEATGLLHREFQLPEDTVLIGNISAFVPFKDHYTFVNAAKIIKSKKPNVKFVLVGKGELENEIKAYVKELGLENDFIFTGFRKDIPEIFPEFDVFMFTSKLEPTGGVLLEAYNCHVPVVATNYGGIPEVVADGKTGILCEKENANAFAEATLKILEDKNLREQLVLQGEKHLLAHFTKEIIAEKMQKELQEVLKQTSS</sequence>
<dbReference type="eggNOG" id="COG0438">
    <property type="taxonomic scope" value="Bacteria"/>
</dbReference>
<dbReference type="CDD" id="cd03801">
    <property type="entry name" value="GT4_PimA-like"/>
    <property type="match status" value="1"/>
</dbReference>
<evidence type="ECO:0000313" key="3">
    <source>
        <dbReference type="Proteomes" id="UP000012024"/>
    </source>
</evidence>
<dbReference type="Proteomes" id="UP000012024">
    <property type="component" value="Unassembled WGS sequence"/>
</dbReference>
<keyword evidence="2" id="KW-0808">Transferase</keyword>
<feature type="domain" description="Glycosyl transferase family 1" evidence="1">
    <location>
        <begin position="181"/>
        <end position="343"/>
    </location>
</feature>
<organism evidence="2 3">
    <name type="scientific">Xanthomarina gelatinilytica</name>
    <dbReference type="NCBI Taxonomy" id="1137281"/>
    <lineage>
        <taxon>Bacteria</taxon>
        <taxon>Pseudomonadati</taxon>
        <taxon>Bacteroidota</taxon>
        <taxon>Flavobacteriia</taxon>
        <taxon>Flavobacteriales</taxon>
        <taxon>Flavobacteriaceae</taxon>
        <taxon>Xanthomarina</taxon>
    </lineage>
</organism>